<dbReference type="PANTHER" id="PTHR45339">
    <property type="entry name" value="HYBRID SIGNAL TRANSDUCTION HISTIDINE KINASE J"/>
    <property type="match status" value="1"/>
</dbReference>
<reference evidence="20 21" key="1">
    <citation type="submission" date="2020-06" db="EMBL/GenBank/DDBJ databases">
        <title>Whole-genome sequence of Allochromatium humboldtianum DSM 21881, type strain.</title>
        <authorList>
            <person name="Kyndt J.A."/>
            <person name="Meyer T.E."/>
        </authorList>
    </citation>
    <scope>NUCLEOTIDE SEQUENCE [LARGE SCALE GENOMIC DNA]</scope>
    <source>
        <strain evidence="20 21">DSM 21881</strain>
    </source>
</reference>
<evidence type="ECO:0000256" key="4">
    <source>
        <dbReference type="ARBA" id="ARBA00022475"/>
    </source>
</evidence>
<evidence type="ECO:0000259" key="18">
    <source>
        <dbReference type="PROSITE" id="PS50112"/>
    </source>
</evidence>
<accession>A0A850RB89</accession>
<dbReference type="InterPro" id="IPR011006">
    <property type="entry name" value="CheY-like_superfamily"/>
</dbReference>
<comment type="subcellular location">
    <subcellularLocation>
        <location evidence="2">Cell membrane</location>
        <topology evidence="2">Multi-pass membrane protein</topology>
    </subcellularLocation>
</comment>
<dbReference type="SMART" id="SM00073">
    <property type="entry name" value="HPT"/>
    <property type="match status" value="1"/>
</dbReference>
<proteinExistence type="predicted"/>
<organism evidence="20 21">
    <name type="scientific">Allochromatium humboldtianum</name>
    <dbReference type="NCBI Taxonomy" id="504901"/>
    <lineage>
        <taxon>Bacteria</taxon>
        <taxon>Pseudomonadati</taxon>
        <taxon>Pseudomonadota</taxon>
        <taxon>Gammaproteobacteria</taxon>
        <taxon>Chromatiales</taxon>
        <taxon>Chromatiaceae</taxon>
        <taxon>Allochromatium</taxon>
    </lineage>
</organism>
<dbReference type="PROSITE" id="PS50109">
    <property type="entry name" value="HIS_KIN"/>
    <property type="match status" value="1"/>
</dbReference>
<dbReference type="Gene3D" id="1.10.287.130">
    <property type="match status" value="1"/>
</dbReference>
<evidence type="ECO:0000256" key="13">
    <source>
        <dbReference type="PROSITE-ProRule" id="PRU00169"/>
    </source>
</evidence>
<dbReference type="EC" id="2.7.13.3" evidence="3"/>
<dbReference type="InterPro" id="IPR013767">
    <property type="entry name" value="PAS_fold"/>
</dbReference>
<evidence type="ECO:0000313" key="20">
    <source>
        <dbReference type="EMBL" id="NVZ09586.1"/>
    </source>
</evidence>
<dbReference type="GO" id="GO:0000155">
    <property type="term" value="F:phosphorelay sensor kinase activity"/>
    <property type="evidence" value="ECO:0007669"/>
    <property type="project" value="InterPro"/>
</dbReference>
<dbReference type="PROSITE" id="PS50894">
    <property type="entry name" value="HPT"/>
    <property type="match status" value="1"/>
</dbReference>
<dbReference type="CDD" id="cd00082">
    <property type="entry name" value="HisKA"/>
    <property type="match status" value="1"/>
</dbReference>
<feature type="domain" description="PAS" evidence="18">
    <location>
        <begin position="392"/>
        <end position="443"/>
    </location>
</feature>
<keyword evidence="10" id="KW-0902">Two-component regulatory system</keyword>
<feature type="region of interest" description="Disordered" evidence="14">
    <location>
        <begin position="920"/>
        <end position="941"/>
    </location>
</feature>
<dbReference type="Gene3D" id="3.40.50.2300">
    <property type="match status" value="3"/>
</dbReference>
<evidence type="ECO:0000259" key="17">
    <source>
        <dbReference type="PROSITE" id="PS50110"/>
    </source>
</evidence>
<dbReference type="SUPFAM" id="SSF55785">
    <property type="entry name" value="PYP-like sensor domain (PAS domain)"/>
    <property type="match status" value="2"/>
</dbReference>
<dbReference type="InterPro" id="IPR004358">
    <property type="entry name" value="Sig_transdc_His_kin-like_C"/>
</dbReference>
<dbReference type="SMART" id="SM00388">
    <property type="entry name" value="HisKA"/>
    <property type="match status" value="1"/>
</dbReference>
<dbReference type="Gene3D" id="3.30.565.10">
    <property type="entry name" value="Histidine kinase-like ATPase, C-terminal domain"/>
    <property type="match status" value="1"/>
</dbReference>
<dbReference type="SMART" id="SM00448">
    <property type="entry name" value="REC"/>
    <property type="match status" value="1"/>
</dbReference>
<dbReference type="Pfam" id="PF00989">
    <property type="entry name" value="PAS"/>
    <property type="match status" value="2"/>
</dbReference>
<keyword evidence="7" id="KW-0547">Nucleotide-binding</keyword>
<feature type="domain" description="HPt" evidence="19">
    <location>
        <begin position="1120"/>
        <end position="1214"/>
    </location>
</feature>
<evidence type="ECO:0000256" key="15">
    <source>
        <dbReference type="SAM" id="Phobius"/>
    </source>
</evidence>
<dbReference type="Pfam" id="PF01627">
    <property type="entry name" value="Hpt"/>
    <property type="match status" value="1"/>
</dbReference>
<dbReference type="InterPro" id="IPR036641">
    <property type="entry name" value="HPT_dom_sf"/>
</dbReference>
<evidence type="ECO:0000256" key="11">
    <source>
        <dbReference type="ARBA" id="ARBA00023136"/>
    </source>
</evidence>
<dbReference type="InterPro" id="IPR001789">
    <property type="entry name" value="Sig_transdc_resp-reg_receiver"/>
</dbReference>
<evidence type="ECO:0000256" key="2">
    <source>
        <dbReference type="ARBA" id="ARBA00004651"/>
    </source>
</evidence>
<dbReference type="SUPFAM" id="SSF47384">
    <property type="entry name" value="Homodimeric domain of signal transducing histidine kinase"/>
    <property type="match status" value="1"/>
</dbReference>
<keyword evidence="11 15" id="KW-0472">Membrane</keyword>
<evidence type="ECO:0000256" key="5">
    <source>
        <dbReference type="ARBA" id="ARBA00022553"/>
    </source>
</evidence>
<dbReference type="InterPro" id="IPR003661">
    <property type="entry name" value="HisK_dim/P_dom"/>
</dbReference>
<keyword evidence="8" id="KW-0067">ATP-binding</keyword>
<dbReference type="SMART" id="SM00091">
    <property type="entry name" value="PAS"/>
    <property type="match status" value="2"/>
</dbReference>
<dbReference type="SUPFAM" id="SSF47226">
    <property type="entry name" value="Histidine-containing phosphotransfer domain, HPT domain"/>
    <property type="match status" value="1"/>
</dbReference>
<dbReference type="Pfam" id="PF00072">
    <property type="entry name" value="Response_reg"/>
    <property type="match status" value="1"/>
</dbReference>
<dbReference type="SUPFAM" id="SSF52172">
    <property type="entry name" value="CheY-like"/>
    <property type="match status" value="1"/>
</dbReference>
<dbReference type="RefSeq" id="WP_176976333.1">
    <property type="nucleotide sequence ID" value="NZ_JABZEO010000005.1"/>
</dbReference>
<evidence type="ECO:0000256" key="7">
    <source>
        <dbReference type="ARBA" id="ARBA00022741"/>
    </source>
</evidence>
<evidence type="ECO:0000256" key="14">
    <source>
        <dbReference type="SAM" id="MobiDB-lite"/>
    </source>
</evidence>
<keyword evidence="5 13" id="KW-0597">Phosphoprotein</keyword>
<dbReference type="SMART" id="SM00387">
    <property type="entry name" value="HATPase_c"/>
    <property type="match status" value="1"/>
</dbReference>
<dbReference type="Proteomes" id="UP000592294">
    <property type="component" value="Unassembled WGS sequence"/>
</dbReference>
<dbReference type="GO" id="GO:0005524">
    <property type="term" value="F:ATP binding"/>
    <property type="evidence" value="ECO:0007669"/>
    <property type="project" value="UniProtKB-KW"/>
</dbReference>
<dbReference type="InterPro" id="IPR000014">
    <property type="entry name" value="PAS"/>
</dbReference>
<feature type="domain" description="Histidine kinase" evidence="16">
    <location>
        <begin position="683"/>
        <end position="906"/>
    </location>
</feature>
<dbReference type="Gene3D" id="3.30.450.20">
    <property type="entry name" value="PAS domain"/>
    <property type="match status" value="2"/>
</dbReference>
<dbReference type="GO" id="GO:0006355">
    <property type="term" value="P:regulation of DNA-templated transcription"/>
    <property type="evidence" value="ECO:0007669"/>
    <property type="project" value="InterPro"/>
</dbReference>
<evidence type="ECO:0000256" key="9">
    <source>
        <dbReference type="ARBA" id="ARBA00022989"/>
    </source>
</evidence>
<feature type="modified residue" description="4-aspartylphosphate" evidence="13">
    <location>
        <position position="1005"/>
    </location>
</feature>
<feature type="domain" description="Response regulatory" evidence="17">
    <location>
        <begin position="956"/>
        <end position="1072"/>
    </location>
</feature>
<keyword evidence="6 15" id="KW-0812">Transmembrane</keyword>
<feature type="transmembrane region" description="Helical" evidence="15">
    <location>
        <begin position="350"/>
        <end position="373"/>
    </location>
</feature>
<evidence type="ECO:0000259" key="19">
    <source>
        <dbReference type="PROSITE" id="PS50894"/>
    </source>
</evidence>
<dbReference type="CDD" id="cd17546">
    <property type="entry name" value="REC_hyHK_CKI1_RcsC-like"/>
    <property type="match status" value="1"/>
</dbReference>
<keyword evidence="9 15" id="KW-1133">Transmembrane helix</keyword>
<dbReference type="Gene3D" id="1.20.120.160">
    <property type="entry name" value="HPT domain"/>
    <property type="match status" value="1"/>
</dbReference>
<dbReference type="PRINTS" id="PR00344">
    <property type="entry name" value="BCTRLSENSOR"/>
</dbReference>
<dbReference type="FunFam" id="3.30.565.10:FF:000010">
    <property type="entry name" value="Sensor histidine kinase RcsC"/>
    <property type="match status" value="1"/>
</dbReference>
<dbReference type="Pfam" id="PF00512">
    <property type="entry name" value="HisKA"/>
    <property type="match status" value="1"/>
</dbReference>
<dbReference type="EMBL" id="JABZEO010000005">
    <property type="protein sequence ID" value="NVZ09586.1"/>
    <property type="molecule type" value="Genomic_DNA"/>
</dbReference>
<dbReference type="PROSITE" id="PS50112">
    <property type="entry name" value="PAS"/>
    <property type="match status" value="2"/>
</dbReference>
<evidence type="ECO:0000256" key="3">
    <source>
        <dbReference type="ARBA" id="ARBA00012438"/>
    </source>
</evidence>
<feature type="domain" description="PAS" evidence="18">
    <location>
        <begin position="535"/>
        <end position="610"/>
    </location>
</feature>
<name>A0A850RB89_9GAMM</name>
<comment type="caution">
    <text evidence="20">The sequence shown here is derived from an EMBL/GenBank/DDBJ whole genome shotgun (WGS) entry which is preliminary data.</text>
</comment>
<dbReference type="InterPro" id="IPR036097">
    <property type="entry name" value="HisK_dim/P_sf"/>
</dbReference>
<dbReference type="Pfam" id="PF02518">
    <property type="entry name" value="HATPase_c"/>
    <property type="match status" value="1"/>
</dbReference>
<sequence>MAIDPCREGGLVRFVLLMLSLLAGLMPVQAGATDDPTEVLILVSYHPGEAWSDRELAGVQQTLRQARPELLTAIEYLDAKRFRESEHLERFKQYLAQKYQDRSPDLIIALDDSALELLLDDSAELFAGVPVVFGGINDARPERLAKRPHMTGVVQTHDLAGGLELLHRLHPKARRVWVIHDRTPTGRAMGDRIKRLIPDFQGHLQIEFAPDLPFDELLQRLAELEDDSLVLLLSYAVDRTGQSLDRTDFARLISANSAVPVYATHELLLGQGILGGLLLDGYRHGAQVAELARRVLAGEAPERLPVESSQSQPAFDADQLKRFGIRLADLPPDSLIVNQPLSFYTLNRTLVWSGLTGLTLLALVILVLTSALVRVRRAQRDLTESEERRRAQRVFYERILDRVQDGIWVGDAKHRIVYVNPAMARISGVPVDHLLERWVLEDFPEETLLEFRPLYLEVMASLIPREYEIHLVTPAGREGWQSGWLIPMVERGVFAGMICTVRDITDIHDRDAERQAYQAELEDIAEIRTLSLRRTEEHLRLILDSSAGGLYGLDRDGRITFANPAVSQILGYSPEQLYGRVSHTLFHHRYPDGRDYPLHECPTRFALEQGQKVSVDDEVFWHADGRPIPVIYSIQPMIRDGEILGAVVSFIDISIRKQAEAEREAALAEAKRLSQVKSVFLANMSHEIRTPMNAIVGMTHVLRRTSRDPEQRGRLDRMMAAAHYLLAIINDILDFSKIEAGKLELERIDFDLAGVLERVQDLIGEQARVKGLELILDLDAELQGGLRLRGDPTRLTQVLVNYLSNAVKFTAQGSVRLRSRLEAAGDEDCRLRFEIQDTGIGLTAEDRARLFQPFAQADDSTTRRHGGTGLGLVINRRLIELMGGTDGVESRLGVGSTFWFSVRFERAPAEATLAAPAPRVPAMPETGAESATTGAGDDFERSENERRLVEHYSGARLLLVEDNSINQEVALALLQGAGLEVDLADDGAEALARVRESRYDLILMDVQMPVMDGLEATRAIRRLPDWETTPILAMTANAFAEDRASCLEAGMNDHVGKPVEPEALFAALLKWLPKRERSRVTDRPRTESPTIPDQQSFGVEALSEISGIDPELGVRSVRGRVEVYARLLRTFAEHHGEDGERLRQSLRDGETETARRLVHTLKGVAANLGATRLPGLAVELERLFKQAAPESELEPAIRRLESELDALVADIGRALPAPVVPEAVAFDPEQSAAVLAELATLLAEDNVRAAQVMRDHSGLLRAALGEAAVELERRIESFDYEAALRTLTRARAS</sequence>
<dbReference type="CDD" id="cd00130">
    <property type="entry name" value="PAS"/>
    <property type="match status" value="2"/>
</dbReference>
<dbReference type="InterPro" id="IPR035965">
    <property type="entry name" value="PAS-like_dom_sf"/>
</dbReference>
<dbReference type="PANTHER" id="PTHR45339:SF1">
    <property type="entry name" value="HYBRID SIGNAL TRANSDUCTION HISTIDINE KINASE J"/>
    <property type="match status" value="1"/>
</dbReference>
<evidence type="ECO:0000313" key="21">
    <source>
        <dbReference type="Proteomes" id="UP000592294"/>
    </source>
</evidence>
<dbReference type="CDD" id="cd16922">
    <property type="entry name" value="HATPase_EvgS-ArcB-TorS-like"/>
    <property type="match status" value="1"/>
</dbReference>
<keyword evidence="21" id="KW-1185">Reference proteome</keyword>
<evidence type="ECO:0000256" key="12">
    <source>
        <dbReference type="PROSITE-ProRule" id="PRU00110"/>
    </source>
</evidence>
<dbReference type="SUPFAM" id="SSF55874">
    <property type="entry name" value="ATPase domain of HSP90 chaperone/DNA topoisomerase II/histidine kinase"/>
    <property type="match status" value="1"/>
</dbReference>
<dbReference type="InterPro" id="IPR036890">
    <property type="entry name" value="HATPase_C_sf"/>
</dbReference>
<dbReference type="PROSITE" id="PS50110">
    <property type="entry name" value="RESPONSE_REGULATORY"/>
    <property type="match status" value="1"/>
</dbReference>
<gene>
    <name evidence="20" type="ORF">HW932_09965</name>
</gene>
<dbReference type="CDD" id="cd00088">
    <property type="entry name" value="HPT"/>
    <property type="match status" value="1"/>
</dbReference>
<evidence type="ECO:0000256" key="6">
    <source>
        <dbReference type="ARBA" id="ARBA00022692"/>
    </source>
</evidence>
<evidence type="ECO:0000256" key="1">
    <source>
        <dbReference type="ARBA" id="ARBA00000085"/>
    </source>
</evidence>
<dbReference type="InterPro" id="IPR008207">
    <property type="entry name" value="Sig_transdc_His_kin_Hpt_dom"/>
</dbReference>
<dbReference type="InterPro" id="IPR005467">
    <property type="entry name" value="His_kinase_dom"/>
</dbReference>
<dbReference type="GO" id="GO:0005886">
    <property type="term" value="C:plasma membrane"/>
    <property type="evidence" value="ECO:0007669"/>
    <property type="project" value="UniProtKB-SubCell"/>
</dbReference>
<evidence type="ECO:0000259" key="16">
    <source>
        <dbReference type="PROSITE" id="PS50109"/>
    </source>
</evidence>
<evidence type="ECO:0000256" key="8">
    <source>
        <dbReference type="ARBA" id="ARBA00022840"/>
    </source>
</evidence>
<dbReference type="NCBIfam" id="TIGR00229">
    <property type="entry name" value="sensory_box"/>
    <property type="match status" value="2"/>
</dbReference>
<keyword evidence="4" id="KW-1003">Cell membrane</keyword>
<feature type="modified residue" description="Phosphohistidine" evidence="12">
    <location>
        <position position="1159"/>
    </location>
</feature>
<protein>
    <recommendedName>
        <fullName evidence="3">histidine kinase</fullName>
        <ecNumber evidence="3">2.7.13.3</ecNumber>
    </recommendedName>
</protein>
<evidence type="ECO:0000256" key="10">
    <source>
        <dbReference type="ARBA" id="ARBA00023012"/>
    </source>
</evidence>
<comment type="catalytic activity">
    <reaction evidence="1">
        <text>ATP + protein L-histidine = ADP + protein N-phospho-L-histidine.</text>
        <dbReference type="EC" id="2.7.13.3"/>
    </reaction>
</comment>
<dbReference type="InterPro" id="IPR003594">
    <property type="entry name" value="HATPase_dom"/>
</dbReference>